<dbReference type="AlphaFoldDB" id="A0A833WMQ9"/>
<dbReference type="EMBL" id="WSZM01000529">
    <property type="protein sequence ID" value="KAF4031896.1"/>
    <property type="molecule type" value="Genomic_DNA"/>
</dbReference>
<dbReference type="Proteomes" id="UP000704712">
    <property type="component" value="Unassembled WGS sequence"/>
</dbReference>
<evidence type="ECO:0000313" key="2">
    <source>
        <dbReference type="EMBL" id="KAF4136692.1"/>
    </source>
</evidence>
<accession>A0A833WMQ9</accession>
<proteinExistence type="predicted"/>
<evidence type="ECO:0000313" key="3">
    <source>
        <dbReference type="Proteomes" id="UP000602510"/>
    </source>
</evidence>
<organism evidence="1 3">
    <name type="scientific">Phytophthora infestans</name>
    <name type="common">Potato late blight agent</name>
    <name type="synonym">Botrytis infestans</name>
    <dbReference type="NCBI Taxonomy" id="4787"/>
    <lineage>
        <taxon>Eukaryota</taxon>
        <taxon>Sar</taxon>
        <taxon>Stramenopiles</taxon>
        <taxon>Oomycota</taxon>
        <taxon>Peronosporomycetes</taxon>
        <taxon>Peronosporales</taxon>
        <taxon>Peronosporaceae</taxon>
        <taxon>Phytophthora</taxon>
    </lineage>
</organism>
<name>A0A833WMQ9_PHYIN</name>
<sequence length="73" mass="8372">MNEKTKRPEDMVMIAQNEARAPKLQQALDGPFRIVSVRSNGILVIDKKRYQESIHMRRAKPFGTTTLGEDVMQ</sequence>
<protein>
    <submittedName>
        <fullName evidence="1">Uncharacterized protein</fullName>
    </submittedName>
</protein>
<dbReference type="EMBL" id="JAACNO010001911">
    <property type="protein sequence ID" value="KAF4136692.1"/>
    <property type="molecule type" value="Genomic_DNA"/>
</dbReference>
<gene>
    <name evidence="1" type="ORF">GN244_ATG16236</name>
    <name evidence="2" type="ORF">GN958_ATG14118</name>
</gene>
<comment type="caution">
    <text evidence="1">The sequence shown here is derived from an EMBL/GenBank/DDBJ whole genome shotgun (WGS) entry which is preliminary data.</text>
</comment>
<keyword evidence="3" id="KW-1185">Reference proteome</keyword>
<evidence type="ECO:0000313" key="1">
    <source>
        <dbReference type="EMBL" id="KAF4031896.1"/>
    </source>
</evidence>
<dbReference type="Proteomes" id="UP000602510">
    <property type="component" value="Unassembled WGS sequence"/>
</dbReference>
<reference evidence="1" key="1">
    <citation type="submission" date="2020-04" db="EMBL/GenBank/DDBJ databases">
        <title>Hybrid Assembly of Korean Phytophthora infestans isolates.</title>
        <authorList>
            <person name="Prokchorchik M."/>
            <person name="Lee Y."/>
            <person name="Seo J."/>
            <person name="Cho J.-H."/>
            <person name="Park Y.-E."/>
            <person name="Jang D.-C."/>
            <person name="Im J.-S."/>
            <person name="Choi J.-G."/>
            <person name="Park H.-J."/>
            <person name="Lee G.-B."/>
            <person name="Lee Y.-G."/>
            <person name="Hong S.-Y."/>
            <person name="Cho K."/>
            <person name="Sohn K.H."/>
        </authorList>
    </citation>
    <scope>NUCLEOTIDE SEQUENCE</scope>
    <source>
        <strain evidence="1">KR_1_A1</strain>
        <strain evidence="2">KR_2_A2</strain>
    </source>
</reference>